<evidence type="ECO:0000256" key="5">
    <source>
        <dbReference type="ARBA" id="ARBA00023163"/>
    </source>
</evidence>
<evidence type="ECO:0000313" key="12">
    <source>
        <dbReference type="Proteomes" id="UP000290289"/>
    </source>
</evidence>
<feature type="domain" description="SANT" evidence="9">
    <location>
        <begin position="261"/>
        <end position="305"/>
    </location>
</feature>
<dbReference type="Proteomes" id="UP000290289">
    <property type="component" value="Chromosome 16"/>
</dbReference>
<dbReference type="Pfam" id="PF02893">
    <property type="entry name" value="GRAM"/>
    <property type="match status" value="1"/>
</dbReference>
<dbReference type="InterPro" id="IPR037848">
    <property type="entry name" value="GEM-like"/>
</dbReference>
<keyword evidence="12" id="KW-1185">Reference proteome</keyword>
<feature type="region of interest" description="Disordered" evidence="7">
    <location>
        <begin position="156"/>
        <end position="196"/>
    </location>
</feature>
<evidence type="ECO:0000259" key="8">
    <source>
        <dbReference type="PROSITE" id="PS50090"/>
    </source>
</evidence>
<reference evidence="11 12" key="1">
    <citation type="submission" date="2018-10" db="EMBL/GenBank/DDBJ databases">
        <title>A high-quality apple genome assembly.</title>
        <authorList>
            <person name="Hu J."/>
        </authorList>
    </citation>
    <scope>NUCLEOTIDE SEQUENCE [LARGE SCALE GENOMIC DNA]</scope>
    <source>
        <strain evidence="12">cv. HFTH1</strain>
        <tissue evidence="11">Young leaf</tissue>
    </source>
</reference>
<dbReference type="SMART" id="SM00717">
    <property type="entry name" value="SANT"/>
    <property type="match status" value="2"/>
</dbReference>
<dbReference type="InterPro" id="IPR017884">
    <property type="entry name" value="SANT_dom"/>
</dbReference>
<evidence type="ECO:0000256" key="6">
    <source>
        <dbReference type="ARBA" id="ARBA00023242"/>
    </source>
</evidence>
<evidence type="ECO:0000256" key="7">
    <source>
        <dbReference type="SAM" id="MobiDB-lite"/>
    </source>
</evidence>
<dbReference type="PROSITE" id="PS51294">
    <property type="entry name" value="HTH_MYB"/>
    <property type="match status" value="1"/>
</dbReference>
<feature type="region of interest" description="Disordered" evidence="7">
    <location>
        <begin position="335"/>
        <end position="358"/>
    </location>
</feature>
<organism evidence="11 12">
    <name type="scientific">Malus domestica</name>
    <name type="common">Apple</name>
    <name type="synonym">Pyrus malus</name>
    <dbReference type="NCBI Taxonomy" id="3750"/>
    <lineage>
        <taxon>Eukaryota</taxon>
        <taxon>Viridiplantae</taxon>
        <taxon>Streptophyta</taxon>
        <taxon>Embryophyta</taxon>
        <taxon>Tracheophyta</taxon>
        <taxon>Spermatophyta</taxon>
        <taxon>Magnoliopsida</taxon>
        <taxon>eudicotyledons</taxon>
        <taxon>Gunneridae</taxon>
        <taxon>Pentapetalae</taxon>
        <taxon>rosids</taxon>
        <taxon>fabids</taxon>
        <taxon>Rosales</taxon>
        <taxon>Rosaceae</taxon>
        <taxon>Amygdaloideae</taxon>
        <taxon>Maleae</taxon>
        <taxon>Malus</taxon>
    </lineage>
</organism>
<feature type="domain" description="HTH myb-type" evidence="10">
    <location>
        <begin position="263"/>
        <end position="305"/>
    </location>
</feature>
<evidence type="ECO:0000313" key="11">
    <source>
        <dbReference type="EMBL" id="RXH70460.1"/>
    </source>
</evidence>
<dbReference type="CDD" id="cd00167">
    <property type="entry name" value="SANT"/>
    <property type="match status" value="2"/>
</dbReference>
<dbReference type="InterPro" id="IPR011993">
    <property type="entry name" value="PH-like_dom_sf"/>
</dbReference>
<evidence type="ECO:0000259" key="9">
    <source>
        <dbReference type="PROSITE" id="PS51293"/>
    </source>
</evidence>
<protein>
    <submittedName>
        <fullName evidence="11">Uncharacterized protein</fullName>
    </submittedName>
</protein>
<dbReference type="InterPro" id="IPR009057">
    <property type="entry name" value="Homeodomain-like_sf"/>
</dbReference>
<evidence type="ECO:0000256" key="4">
    <source>
        <dbReference type="ARBA" id="ARBA00023125"/>
    </source>
</evidence>
<keyword evidence="6" id="KW-0539">Nucleus</keyword>
<sequence length="666" mass="72770">MGMGNWELYASSISVYADVNSAVKYAIRWDKEAVKIEFEKNGPALLKTVDIPISGVGMGWGWGSCSESGIFSQTKTTQMTVEEAGCSSLWTREQDKAFENALAIYPEDSLDRWEKIAADVQGKTLEEIKHHYGLLLEDISQIEAGVVPLPCYNSSSEGSTSHASDEGTNKKGGHSGNYSSESNHGSKASRADQERRKGIAWTEDEHSFWHTALLHWAKKPLILNLALVRSNWELPHLLYSNYLDLNSNCHHENWFVYGRIELRLFLLGLEKYGKGDWRSISRNFVVTRTPTQVASHAQKYFIRLNSMNKDRRRSSIHDITSVNNGEISAAQGPITGQANGAAVGSSGKSTKQSPAGAPGVGMYGNAPSIGQPIGGPLVSAVGTPVNLPAPPHMAYGVSAPVPGVVPGAPMNMVPMTYPMPHNTYSSSSNMKASLQGQVIGIPINSAAAYSFKSADHRAAIQYHHNIPATAPSDATEPSKLIRQSRLHSVLNRMNKLTNKAESFAHGVKEHVRLGPKITETVKGKLRLGAKIVKAGGTLEVFKHAFSVNAGEKLLKASQCYLSTTAGPMAGLLFMSTDKIAFCSERSIKLPSSDSDGQQLVSRVHYKVVIPVKKIKAVNQSENRKKPSQKYVEIVTADDFDFWFMGILNYQKTLKYLQQAINIPSQA</sequence>
<comment type="subcellular location">
    <subcellularLocation>
        <location evidence="1">Nucleus</location>
    </subcellularLocation>
</comment>
<name>A0A498HIA8_MALDO</name>
<dbReference type="PANTHER" id="PTHR31969">
    <property type="entry name" value="GEM-LIKE PROTEIN 2"/>
    <property type="match status" value="1"/>
</dbReference>
<feature type="compositionally biased region" description="Polar residues" evidence="7">
    <location>
        <begin position="176"/>
        <end position="186"/>
    </location>
</feature>
<evidence type="ECO:0000256" key="1">
    <source>
        <dbReference type="ARBA" id="ARBA00004123"/>
    </source>
</evidence>
<keyword evidence="4" id="KW-0238">DNA-binding</keyword>
<gene>
    <name evidence="11" type="ORF">DVH24_007716</name>
</gene>
<evidence type="ECO:0000256" key="3">
    <source>
        <dbReference type="ARBA" id="ARBA00023015"/>
    </source>
</evidence>
<accession>A0A498HIA8</accession>
<keyword evidence="5" id="KW-0804">Transcription</keyword>
<comment type="similarity">
    <text evidence="2">Belongs to the GEM family.</text>
</comment>
<dbReference type="GO" id="GO:0003677">
    <property type="term" value="F:DNA binding"/>
    <property type="evidence" value="ECO:0007669"/>
    <property type="project" value="UniProtKB-KW"/>
</dbReference>
<dbReference type="FunFam" id="1.10.10.60:FF:000154">
    <property type="entry name" value="Transcription factor SRM1"/>
    <property type="match status" value="1"/>
</dbReference>
<dbReference type="STRING" id="3750.A0A498HIA8"/>
<proteinExistence type="inferred from homology"/>
<dbReference type="InterPro" id="IPR004182">
    <property type="entry name" value="GRAM"/>
</dbReference>
<dbReference type="InterPro" id="IPR001005">
    <property type="entry name" value="SANT/Myb"/>
</dbReference>
<dbReference type="Gene3D" id="1.10.10.60">
    <property type="entry name" value="Homeodomain-like"/>
    <property type="match status" value="2"/>
</dbReference>
<feature type="domain" description="Myb-like" evidence="8">
    <location>
        <begin position="90"/>
        <end position="136"/>
    </location>
</feature>
<dbReference type="SMART" id="SM00568">
    <property type="entry name" value="GRAM"/>
    <property type="match status" value="1"/>
</dbReference>
<dbReference type="InterPro" id="IPR017930">
    <property type="entry name" value="Myb_dom"/>
</dbReference>
<dbReference type="InterPro" id="IPR006447">
    <property type="entry name" value="Myb_dom_plants"/>
</dbReference>
<dbReference type="AlphaFoldDB" id="A0A498HIA8"/>
<dbReference type="NCBIfam" id="TIGR01557">
    <property type="entry name" value="myb_SHAQKYF"/>
    <property type="match status" value="1"/>
</dbReference>
<dbReference type="Pfam" id="PF00249">
    <property type="entry name" value="Myb_DNA-binding"/>
    <property type="match status" value="2"/>
</dbReference>
<dbReference type="SUPFAM" id="SSF46689">
    <property type="entry name" value="Homeodomain-like"/>
    <property type="match status" value="2"/>
</dbReference>
<dbReference type="Gene3D" id="2.30.29.30">
    <property type="entry name" value="Pleckstrin-homology domain (PH domain)/Phosphotyrosine-binding domain (PTB)"/>
    <property type="match status" value="1"/>
</dbReference>
<keyword evidence="3" id="KW-0805">Transcription regulation</keyword>
<dbReference type="EMBL" id="RDQH01000342">
    <property type="protein sequence ID" value="RXH70460.1"/>
    <property type="molecule type" value="Genomic_DNA"/>
</dbReference>
<dbReference type="PROSITE" id="PS51293">
    <property type="entry name" value="SANT"/>
    <property type="match status" value="1"/>
</dbReference>
<dbReference type="GO" id="GO:0005634">
    <property type="term" value="C:nucleus"/>
    <property type="evidence" value="ECO:0007669"/>
    <property type="project" value="UniProtKB-SubCell"/>
</dbReference>
<dbReference type="PROSITE" id="PS50090">
    <property type="entry name" value="MYB_LIKE"/>
    <property type="match status" value="1"/>
</dbReference>
<dbReference type="FunFam" id="1.10.10.60:FF:000009">
    <property type="entry name" value="transcription factor MYB1R1"/>
    <property type="match status" value="1"/>
</dbReference>
<evidence type="ECO:0000259" key="10">
    <source>
        <dbReference type="PROSITE" id="PS51294"/>
    </source>
</evidence>
<comment type="caution">
    <text evidence="11">The sequence shown here is derived from an EMBL/GenBank/DDBJ whole genome shotgun (WGS) entry which is preliminary data.</text>
</comment>
<evidence type="ECO:0000256" key="2">
    <source>
        <dbReference type="ARBA" id="ARBA00009414"/>
    </source>
</evidence>